<feature type="domain" description="Nitroreductase" evidence="7">
    <location>
        <begin position="18"/>
        <end position="184"/>
    </location>
</feature>
<keyword evidence="6" id="KW-0520">NAD</keyword>
<dbReference type="Pfam" id="PF00881">
    <property type="entry name" value="Nitroreductase"/>
    <property type="match status" value="1"/>
</dbReference>
<dbReference type="InterPro" id="IPR000415">
    <property type="entry name" value="Nitroreductase-like"/>
</dbReference>
<evidence type="ECO:0000313" key="8">
    <source>
        <dbReference type="EMBL" id="KKM82656.1"/>
    </source>
</evidence>
<dbReference type="NCBIfam" id="TIGR02476">
    <property type="entry name" value="BluB"/>
    <property type="match status" value="1"/>
</dbReference>
<proteinExistence type="predicted"/>
<evidence type="ECO:0000256" key="1">
    <source>
        <dbReference type="ARBA" id="ARBA00022630"/>
    </source>
</evidence>
<dbReference type="FunFam" id="3.40.109.10:FF:000013">
    <property type="entry name" value="5,6-dimethylbenzimidazole synthase"/>
    <property type="match status" value="1"/>
</dbReference>
<dbReference type="InterPro" id="IPR050627">
    <property type="entry name" value="Nitroreductase/BluB"/>
</dbReference>
<keyword evidence="5" id="KW-0560">Oxidoreductase</keyword>
<organism evidence="8">
    <name type="scientific">marine sediment metagenome</name>
    <dbReference type="NCBI Taxonomy" id="412755"/>
    <lineage>
        <taxon>unclassified sequences</taxon>
        <taxon>metagenomes</taxon>
        <taxon>ecological metagenomes</taxon>
    </lineage>
</organism>
<evidence type="ECO:0000256" key="4">
    <source>
        <dbReference type="ARBA" id="ARBA00022857"/>
    </source>
</evidence>
<reference evidence="8" key="1">
    <citation type="journal article" date="2015" name="Nature">
        <title>Complex archaea that bridge the gap between prokaryotes and eukaryotes.</title>
        <authorList>
            <person name="Spang A."/>
            <person name="Saw J.H."/>
            <person name="Jorgensen S.L."/>
            <person name="Zaremba-Niedzwiedzka K."/>
            <person name="Martijn J."/>
            <person name="Lind A.E."/>
            <person name="van Eijk R."/>
            <person name="Schleper C."/>
            <person name="Guy L."/>
            <person name="Ettema T.J."/>
        </authorList>
    </citation>
    <scope>NUCLEOTIDE SEQUENCE</scope>
</reference>
<dbReference type="GO" id="GO:0016491">
    <property type="term" value="F:oxidoreductase activity"/>
    <property type="evidence" value="ECO:0007669"/>
    <property type="project" value="UniProtKB-KW"/>
</dbReference>
<keyword evidence="1" id="KW-0285">Flavoprotein</keyword>
<dbReference type="InterPro" id="IPR029479">
    <property type="entry name" value="Nitroreductase"/>
</dbReference>
<keyword evidence="4" id="KW-0521">NADP</keyword>
<dbReference type="EMBL" id="LAZR01007828">
    <property type="protein sequence ID" value="KKM82656.1"/>
    <property type="molecule type" value="Genomic_DNA"/>
</dbReference>
<dbReference type="AlphaFoldDB" id="A0A0F9L5S6"/>
<name>A0A0F9L5S6_9ZZZZ</name>
<accession>A0A0F9L5S6</accession>
<dbReference type="SUPFAM" id="SSF55469">
    <property type="entry name" value="FMN-dependent nitroreductase-like"/>
    <property type="match status" value="1"/>
</dbReference>
<evidence type="ECO:0000259" key="7">
    <source>
        <dbReference type="Pfam" id="PF00881"/>
    </source>
</evidence>
<keyword evidence="3" id="KW-0547">Nucleotide-binding</keyword>
<dbReference type="Gene3D" id="3.40.109.10">
    <property type="entry name" value="NADH Oxidase"/>
    <property type="match status" value="1"/>
</dbReference>
<evidence type="ECO:0000256" key="3">
    <source>
        <dbReference type="ARBA" id="ARBA00022741"/>
    </source>
</evidence>
<evidence type="ECO:0000256" key="6">
    <source>
        <dbReference type="ARBA" id="ARBA00023027"/>
    </source>
</evidence>
<comment type="caution">
    <text evidence="8">The sequence shown here is derived from an EMBL/GenBank/DDBJ whole genome shotgun (WGS) entry which is preliminary data.</text>
</comment>
<protein>
    <recommendedName>
        <fullName evidence="7">Nitroreductase domain-containing protein</fullName>
    </recommendedName>
</protein>
<keyword evidence="2" id="KW-0288">FMN</keyword>
<sequence length="236" mass="27195">MDKDFSKEEKDGLYKAIFSRRDVRSHFTSKSIDEEILTRILKAAHHAPSVGFSQPWNFILIKDEDTKKKIKESFERERELSSDMVKEPRKSKYLSFKLEGILDSPVNLCVTYDPSKFGPFVIGRTSIPDTGIYSVCCAVQNLWLAARTEGIGVGWVSILSNDVLKNVLNLPDYVTPIAYLCLGYVEKFAEKPDLEQAGWLPRLNLKDVVYYEKWEQKQNSDWNKIQELIKTNLDYA</sequence>
<dbReference type="PANTHER" id="PTHR23026:SF90">
    <property type="entry name" value="IODOTYROSINE DEIODINASE 1"/>
    <property type="match status" value="1"/>
</dbReference>
<gene>
    <name evidence="8" type="ORF">LCGC14_1317380</name>
</gene>
<dbReference type="PANTHER" id="PTHR23026">
    <property type="entry name" value="NADPH NITROREDUCTASE"/>
    <property type="match status" value="1"/>
</dbReference>
<dbReference type="InterPro" id="IPR012825">
    <property type="entry name" value="BluB"/>
</dbReference>
<evidence type="ECO:0000256" key="5">
    <source>
        <dbReference type="ARBA" id="ARBA00023002"/>
    </source>
</evidence>
<evidence type="ECO:0000256" key="2">
    <source>
        <dbReference type="ARBA" id="ARBA00022643"/>
    </source>
</evidence>
<dbReference type="GO" id="GO:0000166">
    <property type="term" value="F:nucleotide binding"/>
    <property type="evidence" value="ECO:0007669"/>
    <property type="project" value="UniProtKB-KW"/>
</dbReference>